<comment type="caution">
    <text evidence="2">The sequence shown here is derived from an EMBL/GenBank/DDBJ whole genome shotgun (WGS) entry which is preliminary data.</text>
</comment>
<name>A0ABT6VGD9_9GAMM</name>
<organism evidence="2 3">
    <name type="scientific">Halomonas kalidii</name>
    <dbReference type="NCBI Taxonomy" id="3043293"/>
    <lineage>
        <taxon>Bacteria</taxon>
        <taxon>Pseudomonadati</taxon>
        <taxon>Pseudomonadota</taxon>
        <taxon>Gammaproteobacteria</taxon>
        <taxon>Oceanospirillales</taxon>
        <taxon>Halomonadaceae</taxon>
        <taxon>Halomonas</taxon>
    </lineage>
</organism>
<keyword evidence="3" id="KW-1185">Reference proteome</keyword>
<dbReference type="RefSeq" id="WP_282720563.1">
    <property type="nucleotide sequence ID" value="NZ_JASCQO010000019.1"/>
</dbReference>
<protein>
    <submittedName>
        <fullName evidence="2">Capsular biosynthesis protein</fullName>
    </submittedName>
</protein>
<dbReference type="InterPro" id="IPR007833">
    <property type="entry name" value="Capsule_polysaccharide_synth"/>
</dbReference>
<dbReference type="EMBL" id="JASCQO010000019">
    <property type="protein sequence ID" value="MDI5933037.1"/>
    <property type="molecule type" value="Genomic_DNA"/>
</dbReference>
<reference evidence="2 3" key="1">
    <citation type="submission" date="2023-04" db="EMBL/GenBank/DDBJ databases">
        <title>Halomonas strains isolated from rhizosphere soil.</title>
        <authorList>
            <person name="Xu L."/>
            <person name="Sun J.-Q."/>
        </authorList>
    </citation>
    <scope>NUCLEOTIDE SEQUENCE [LARGE SCALE GENOMIC DNA]</scope>
    <source>
        <strain evidence="2 3">LN1S58</strain>
    </source>
</reference>
<evidence type="ECO:0000313" key="2">
    <source>
        <dbReference type="EMBL" id="MDI5933037.1"/>
    </source>
</evidence>
<dbReference type="CDD" id="cd16441">
    <property type="entry name" value="beta_Kdo_transferase_KpsS"/>
    <property type="match status" value="1"/>
</dbReference>
<feature type="region of interest" description="Disordered" evidence="1">
    <location>
        <begin position="412"/>
        <end position="439"/>
    </location>
</feature>
<accession>A0ABT6VGD9</accession>
<proteinExistence type="predicted"/>
<dbReference type="Pfam" id="PF05159">
    <property type="entry name" value="Capsule_synth"/>
    <property type="match status" value="1"/>
</dbReference>
<evidence type="ECO:0000313" key="3">
    <source>
        <dbReference type="Proteomes" id="UP001244242"/>
    </source>
</evidence>
<evidence type="ECO:0000256" key="1">
    <source>
        <dbReference type="SAM" id="MobiDB-lite"/>
    </source>
</evidence>
<dbReference type="Proteomes" id="UP001244242">
    <property type="component" value="Unassembled WGS sequence"/>
</dbReference>
<sequence length="439" mass="49730">MTLPRRSFLFLQGVCSPFHRRLAARLAADGHRVVKVHYNAGDLAYWRRGIGPVHAFRGRPTALPAFLADLCQRHAITDQVVFGDRRPVHRAAIEQAATVGIRSHVFEEGYFRPFWITLEREGVNGHSLLPRDPRWFLEVGRRLPTLPKPVRFRSPFRVRATHDVLYHLAGLANPLLHPHYRNHAPVIAPVEYAGYLKRFTQLRFWKPRDARRIQALVEGSRPYFVLPLQLNGDAQIRDHSPYANMHEVMDHVMGSFAAHAPGDALLCIKNHPLDTGLDNHARSVARLERHYGLEGRIVYLESGDLNVLLKRTAGTVTINSTVGIVSLEHQRPTLALSDPIYHLTGLTFQGRLDEFWQHPPPPEAELFDCFRHTLMNTVQLNGGFYCRPGIDLAVTNAVRALEAERSPLEILLSPASSSAGPRRRPRRARSVPWPDRVPS</sequence>
<gene>
    <name evidence="2" type="ORF">QLQ84_04470</name>
</gene>